<dbReference type="InterPro" id="IPR050624">
    <property type="entry name" value="HTH-type_Tx_Regulator"/>
</dbReference>
<dbReference type="InterPro" id="IPR036271">
    <property type="entry name" value="Tet_transcr_reg_TetR-rel_C_sf"/>
</dbReference>
<dbReference type="PATRIC" id="fig|1408254.3.peg.4167"/>
<dbReference type="HOGENOM" id="CLU_069356_12_2_9"/>
<dbReference type="PROSITE" id="PS50977">
    <property type="entry name" value="HTH_TETR_2"/>
    <property type="match status" value="1"/>
</dbReference>
<feature type="domain" description="HTH tetR-type" evidence="3">
    <location>
        <begin position="16"/>
        <end position="76"/>
    </location>
</feature>
<dbReference type="SUPFAM" id="SSF46689">
    <property type="entry name" value="Homeodomain-like"/>
    <property type="match status" value="1"/>
</dbReference>
<keyword evidence="1 2" id="KW-0238">DNA-binding</keyword>
<dbReference type="Pfam" id="PF00440">
    <property type="entry name" value="TetR_N"/>
    <property type="match status" value="1"/>
</dbReference>
<dbReference type="OrthoDB" id="9809994at2"/>
<dbReference type="Gene3D" id="1.10.10.60">
    <property type="entry name" value="Homeodomain-like"/>
    <property type="match status" value="1"/>
</dbReference>
<dbReference type="Gene3D" id="1.10.357.10">
    <property type="entry name" value="Tetracycline Repressor, domain 2"/>
    <property type="match status" value="1"/>
</dbReference>
<dbReference type="STRING" id="1408254.T458_21235"/>
<dbReference type="Proteomes" id="UP000017973">
    <property type="component" value="Unassembled WGS sequence"/>
</dbReference>
<reference evidence="4 5" key="1">
    <citation type="journal article" date="2014" name="Genome Announc.">
        <title>Draft Genome Sequence of Brevibacillus panacihumi Strain W25, a Halotolerant Hydrocarbon-Degrading Bacterium.</title>
        <authorList>
            <person name="Wang X."/>
            <person name="Jin D."/>
            <person name="Zhou L."/>
            <person name="Wu L."/>
            <person name="An W."/>
            <person name="Chen Y."/>
            <person name="Zhao L."/>
        </authorList>
    </citation>
    <scope>NUCLEOTIDE SEQUENCE [LARGE SCALE GENOMIC DNA]</scope>
    <source>
        <strain evidence="4 5">W25</strain>
    </source>
</reference>
<evidence type="ECO:0000256" key="1">
    <source>
        <dbReference type="ARBA" id="ARBA00023125"/>
    </source>
</evidence>
<dbReference type="EMBL" id="AYJU01000017">
    <property type="protein sequence ID" value="EST53355.1"/>
    <property type="molecule type" value="Genomic_DNA"/>
</dbReference>
<protein>
    <submittedName>
        <fullName evidence="4">TetR family transcriptional regulator</fullName>
    </submittedName>
</protein>
<dbReference type="PANTHER" id="PTHR43479:SF7">
    <property type="entry name" value="TETR-FAMILY TRANSCRIPTIONAL REGULATOR"/>
    <property type="match status" value="1"/>
</dbReference>
<dbReference type="PANTHER" id="PTHR43479">
    <property type="entry name" value="ACREF/ENVCD OPERON REPRESSOR-RELATED"/>
    <property type="match status" value="1"/>
</dbReference>
<comment type="caution">
    <text evidence="4">The sequence shown here is derived from an EMBL/GenBank/DDBJ whole genome shotgun (WGS) entry which is preliminary data.</text>
</comment>
<dbReference type="GO" id="GO:0003677">
    <property type="term" value="F:DNA binding"/>
    <property type="evidence" value="ECO:0007669"/>
    <property type="project" value="UniProtKB-UniRule"/>
</dbReference>
<evidence type="ECO:0000256" key="2">
    <source>
        <dbReference type="PROSITE-ProRule" id="PRU00335"/>
    </source>
</evidence>
<dbReference type="InterPro" id="IPR001647">
    <property type="entry name" value="HTH_TetR"/>
</dbReference>
<dbReference type="AlphaFoldDB" id="V6M633"/>
<proteinExistence type="predicted"/>
<evidence type="ECO:0000313" key="5">
    <source>
        <dbReference type="Proteomes" id="UP000017973"/>
    </source>
</evidence>
<dbReference type="eggNOG" id="COG1309">
    <property type="taxonomic scope" value="Bacteria"/>
</dbReference>
<dbReference type="InterPro" id="IPR009057">
    <property type="entry name" value="Homeodomain-like_sf"/>
</dbReference>
<evidence type="ECO:0000259" key="3">
    <source>
        <dbReference type="PROSITE" id="PS50977"/>
    </source>
</evidence>
<dbReference type="PRINTS" id="PR00455">
    <property type="entry name" value="HTHTETR"/>
</dbReference>
<dbReference type="SUPFAM" id="SSF48498">
    <property type="entry name" value="Tetracyclin repressor-like, C-terminal domain"/>
    <property type="match status" value="1"/>
</dbReference>
<feature type="DNA-binding region" description="H-T-H motif" evidence="2">
    <location>
        <begin position="39"/>
        <end position="58"/>
    </location>
</feature>
<evidence type="ECO:0000313" key="4">
    <source>
        <dbReference type="EMBL" id="EST53355.1"/>
    </source>
</evidence>
<keyword evidence="5" id="KW-1185">Reference proteome</keyword>
<sequence>MNTSQEKMPARKRRSLETRKRLLEAGRAQFIESGFQKTTISQIIKRANTGYGTAYVHFNGKDDLLIHLMEEVMVQFYEIAELPFTPKSREEANIMIEKQAGLFLEMAHEERQMMQVIEEAIRLSDEVNRKWKEIRERFIKGIEQDIRYSQAHGLARTDVNPYLIAQGWFFANEMYLWEIVKNEDGYPVQEIARNLTAMYTGGLYT</sequence>
<dbReference type="RefSeq" id="WP_023558037.1">
    <property type="nucleotide sequence ID" value="NZ_KI629785.1"/>
</dbReference>
<organism evidence="4 5">
    <name type="scientific">Brevibacillus panacihumi W25</name>
    <dbReference type="NCBI Taxonomy" id="1408254"/>
    <lineage>
        <taxon>Bacteria</taxon>
        <taxon>Bacillati</taxon>
        <taxon>Bacillota</taxon>
        <taxon>Bacilli</taxon>
        <taxon>Bacillales</taxon>
        <taxon>Paenibacillaceae</taxon>
        <taxon>Brevibacillus</taxon>
    </lineage>
</organism>
<gene>
    <name evidence="4" type="ORF">T458_21235</name>
</gene>
<name>V6M633_9BACL</name>
<accession>V6M633</accession>